<proteinExistence type="predicted"/>
<accession>A0A2P2NQI0</accession>
<protein>
    <submittedName>
        <fullName evidence="1">Uncharacterized protein</fullName>
    </submittedName>
</protein>
<sequence length="57" mass="6738">MQGRHREYLPTMDTRRPWTTCEAGPMCPLDNPFTVQGRNSFNFFPDNDPQRSQVHKK</sequence>
<dbReference type="EMBL" id="GGEC01064269">
    <property type="protein sequence ID" value="MBX44753.1"/>
    <property type="molecule type" value="Transcribed_RNA"/>
</dbReference>
<organism evidence="1">
    <name type="scientific">Rhizophora mucronata</name>
    <name type="common">Asiatic mangrove</name>
    <dbReference type="NCBI Taxonomy" id="61149"/>
    <lineage>
        <taxon>Eukaryota</taxon>
        <taxon>Viridiplantae</taxon>
        <taxon>Streptophyta</taxon>
        <taxon>Embryophyta</taxon>
        <taxon>Tracheophyta</taxon>
        <taxon>Spermatophyta</taxon>
        <taxon>Magnoliopsida</taxon>
        <taxon>eudicotyledons</taxon>
        <taxon>Gunneridae</taxon>
        <taxon>Pentapetalae</taxon>
        <taxon>rosids</taxon>
        <taxon>fabids</taxon>
        <taxon>Malpighiales</taxon>
        <taxon>Rhizophoraceae</taxon>
        <taxon>Rhizophora</taxon>
    </lineage>
</organism>
<evidence type="ECO:0000313" key="1">
    <source>
        <dbReference type="EMBL" id="MBX44753.1"/>
    </source>
</evidence>
<reference evidence="1" key="1">
    <citation type="submission" date="2018-02" db="EMBL/GenBank/DDBJ databases">
        <title>Rhizophora mucronata_Transcriptome.</title>
        <authorList>
            <person name="Meera S.P."/>
            <person name="Sreeshan A."/>
            <person name="Augustine A."/>
        </authorList>
    </citation>
    <scope>NUCLEOTIDE SEQUENCE</scope>
    <source>
        <tissue evidence="1">Leaf</tissue>
    </source>
</reference>
<name>A0A2P2NQI0_RHIMU</name>
<dbReference type="AlphaFoldDB" id="A0A2P2NQI0"/>